<dbReference type="Pfam" id="PF05065">
    <property type="entry name" value="Phage_capsid"/>
    <property type="match status" value="1"/>
</dbReference>
<feature type="domain" description="Phage capsid-like C-terminal" evidence="3">
    <location>
        <begin position="102"/>
        <end position="377"/>
    </location>
</feature>
<gene>
    <name evidence="4" type="ORF">G0D71_12330</name>
    <name evidence="5" type="ORF">VL99_03155</name>
</gene>
<reference evidence="4" key="1">
    <citation type="journal article" date="2018" name="Genome Biol.">
        <title>SKESA: strategic k-mer extension for scrupulous assemblies.</title>
        <authorList>
            <person name="Souvorov A."/>
            <person name="Agarwala R."/>
            <person name="Lipman D.J."/>
        </authorList>
    </citation>
    <scope>NUCLEOTIDE SEQUENCE</scope>
    <source>
        <strain evidence="4">13-0328</strain>
    </source>
</reference>
<reference evidence="5" key="4">
    <citation type="submission" date="2021-05" db="EMBL/GenBank/DDBJ databases">
        <title>Whole genome PacBio Sequel sequence of Salmonella enterica subsp. enterica.</title>
        <authorList>
            <person name="Hoffmann M."/>
            <person name="Balkey M."/>
            <person name="Luo Y."/>
        </authorList>
    </citation>
    <scope>NUCLEOTIDE SEQUENCE</scope>
    <source>
        <strain evidence="5">CFSAN029662</strain>
    </source>
</reference>
<sequence length="384" mass="42563">MKKLLELRQQKTEIKTQMRNLLEKADSEKRSLTDEEGTQFDELRIRAGTLDTEISRYEAIASEERNQPGHPVNENGVSNDELRTYILTGEARSLSTSIPEDGGYTVIPELNKQIMQQLNDESVMRKICTVKKIGSNEFKQLVSVGGAGVNHGEEGKARGETTTPKLEEVSIRLFPVYTYPKTTQEIIDFSGVDIMGWLSSEIGDAFVDTEEADLASGDGVKKAKGFLSYPLSPDGDKTRPFGTIQKVTVSVLNADFLIDLKFKLRAKYRKNAVWVTNSTTAASVQKLKNGNGDYIWRDRLQAGDPDTLLGLPVEYLETMPDDLIGIGDFKRGYFIVDHETGTRTRPDNITEPGFIKIHTDKYLGGGVVDSGAIKLLEISASSTK</sequence>
<reference evidence="5" key="3">
    <citation type="submission" date="2018-07" db="EMBL/GenBank/DDBJ databases">
        <authorList>
            <consortium name="GenomeTrakr network: Whole genome sequencing for foodborne pathogen traceback"/>
        </authorList>
    </citation>
    <scope>NUCLEOTIDE SEQUENCE</scope>
    <source>
        <strain evidence="5">CFSAN029662</strain>
    </source>
</reference>
<proteinExistence type="predicted"/>
<reference evidence="4" key="2">
    <citation type="submission" date="2018-07" db="EMBL/GenBank/DDBJ databases">
        <authorList>
            <consortium name="NCBI Pathogen Detection Project"/>
        </authorList>
    </citation>
    <scope>NUCLEOTIDE SEQUENCE</scope>
    <source>
        <strain evidence="4">13-0328</strain>
    </source>
</reference>
<dbReference type="EMBL" id="DAAMJF010000026">
    <property type="protein sequence ID" value="HAC6884155.1"/>
    <property type="molecule type" value="Genomic_DNA"/>
</dbReference>
<evidence type="ECO:0000313" key="4">
    <source>
        <dbReference type="EMBL" id="HAC6884155.1"/>
    </source>
</evidence>
<name>A0A3V2SMN6_SALET</name>
<organism evidence="4">
    <name type="scientific">Salmonella enterica I</name>
    <dbReference type="NCBI Taxonomy" id="59201"/>
    <lineage>
        <taxon>Bacteria</taxon>
        <taxon>Pseudomonadati</taxon>
        <taxon>Pseudomonadota</taxon>
        <taxon>Gammaproteobacteria</taxon>
        <taxon>Enterobacterales</taxon>
        <taxon>Enterobacteriaceae</taxon>
        <taxon>Salmonella</taxon>
    </lineage>
</organism>
<evidence type="ECO:0000313" key="5">
    <source>
        <dbReference type="EMBL" id="QVS47246.1"/>
    </source>
</evidence>
<dbReference type="EMBL" id="CP074647">
    <property type="protein sequence ID" value="QVS47246.1"/>
    <property type="molecule type" value="Genomic_DNA"/>
</dbReference>
<accession>A0A3V2SMN6</accession>
<dbReference type="InterPro" id="IPR054612">
    <property type="entry name" value="Phage_capsid-like_C"/>
</dbReference>
<comment type="subcellular location">
    <subcellularLocation>
        <location evidence="1">Virion</location>
    </subcellularLocation>
</comment>
<evidence type="ECO:0000256" key="1">
    <source>
        <dbReference type="ARBA" id="ARBA00004328"/>
    </source>
</evidence>
<evidence type="ECO:0000256" key="2">
    <source>
        <dbReference type="SAM" id="Coils"/>
    </source>
</evidence>
<dbReference type="SUPFAM" id="SSF56563">
    <property type="entry name" value="Major capsid protein gp5"/>
    <property type="match status" value="1"/>
</dbReference>
<dbReference type="NCBIfam" id="TIGR01554">
    <property type="entry name" value="major_cap_HK97"/>
    <property type="match status" value="1"/>
</dbReference>
<dbReference type="InterPro" id="IPR024455">
    <property type="entry name" value="Phage_capsid"/>
</dbReference>
<protein>
    <submittedName>
        <fullName evidence="4">Phage major capsid protein</fullName>
    </submittedName>
</protein>
<feature type="coiled-coil region" evidence="2">
    <location>
        <begin position="4"/>
        <end position="35"/>
    </location>
</feature>
<dbReference type="AlphaFoldDB" id="A0A3V2SMN6"/>
<dbReference type="Gene3D" id="3.30.2320.10">
    <property type="entry name" value="hypothetical protein PF0899 domain"/>
    <property type="match status" value="1"/>
</dbReference>
<keyword evidence="2" id="KW-0175">Coiled coil</keyword>
<evidence type="ECO:0000259" key="3">
    <source>
        <dbReference type="Pfam" id="PF05065"/>
    </source>
</evidence>